<evidence type="ECO:0000256" key="1">
    <source>
        <dbReference type="SAM" id="MobiDB-lite"/>
    </source>
</evidence>
<proteinExistence type="predicted"/>
<dbReference type="Proteomes" id="UP000283634">
    <property type="component" value="Unassembled WGS sequence"/>
</dbReference>
<evidence type="ECO:0000313" key="3">
    <source>
        <dbReference type="Proteomes" id="UP000283634"/>
    </source>
</evidence>
<feature type="compositionally biased region" description="Pro residues" evidence="1">
    <location>
        <begin position="639"/>
        <end position="672"/>
    </location>
</feature>
<dbReference type="EMBL" id="MKGL01000669">
    <property type="protein sequence ID" value="RNE96578.1"/>
    <property type="molecule type" value="Genomic_DNA"/>
</dbReference>
<organism evidence="2 3">
    <name type="scientific">Trypanosoma rangeli</name>
    <dbReference type="NCBI Taxonomy" id="5698"/>
    <lineage>
        <taxon>Eukaryota</taxon>
        <taxon>Discoba</taxon>
        <taxon>Euglenozoa</taxon>
        <taxon>Kinetoplastea</taxon>
        <taxon>Metakinetoplastina</taxon>
        <taxon>Trypanosomatida</taxon>
        <taxon>Trypanosomatidae</taxon>
        <taxon>Trypanosoma</taxon>
        <taxon>Herpetosoma</taxon>
    </lineage>
</organism>
<feature type="compositionally biased region" description="Polar residues" evidence="1">
    <location>
        <begin position="124"/>
        <end position="147"/>
    </location>
</feature>
<accession>A0A422MTM5</accession>
<sequence>MKRYLTLAELPRKEKEKVMLLLAAEDNTAWHPVHDPHHSFCVEWQVSSGHPALSFLSLGQLQPMQKDSSLSFRDLNAVHNRHEEDSLSVPRAVPRAQGGRPSVQKESSYFAGRGAEDISPLTIDGNNGSGSAMDPTSSPSFSYSFVHTLSPRAAQQPRRRVGNVSGTSAKTRRGRSRGPVEDSPCVSVRSTFLHRQFTPQRSMFTPRRDYLEQPSFLGNNGIRTRERTTGRGLTAPTTHTSTESTSSTLLRSAQWVTRLVEDIMSYVAKMNTVDHHQVRSVLTLTVRVMKARYGVLHWNRMLKELAQGLHRYHEISSLCRIFREFFVDDSDAALDNFCLFSRLHRAVMKHGTVETQKVSLPLGGADDGASRSLFQSTIVLRRYVEIRFLMSVLNDMLAAVTLTERKGMNNFTVMRPRKLKPAEMVDVKTIVAYWVEEESSKAESLAFDLGGFVDLHEVLAIVVSAVSLVRRRSPIRGRSVSRKGRCDEREDKLQEDFITPGERSGNGHANPFPYTEQARFIMQMQPSEATNPLSWTPEMNSAPPPPPAAAAAAAPAAGTSKSVRPYARGPNVSATRSEPVYVPIVERYGSGGDHHEAHQRMPAGVDKAPSTKEYSCVCVGANDAGEENRAGYFTPPPAGTVLPPPAGTVPTPPAGTVPTPPAGTVPTPPPSPRQWQGEPLIIDLDSQPPPSGSTGPSA</sequence>
<dbReference type="OMA" id="HRYHEIS"/>
<feature type="compositionally biased region" description="Low complexity" evidence="1">
    <location>
        <begin position="230"/>
        <end position="246"/>
    </location>
</feature>
<feature type="compositionally biased region" description="Polar residues" evidence="1">
    <location>
        <begin position="530"/>
        <end position="539"/>
    </location>
</feature>
<name>A0A422MTM5_TRYRA</name>
<gene>
    <name evidence="2" type="ORF">TraAM80_09720</name>
</gene>
<dbReference type="AlphaFoldDB" id="A0A422MTM5"/>
<feature type="region of interest" description="Disordered" evidence="1">
    <location>
        <begin position="215"/>
        <end position="246"/>
    </location>
</feature>
<feature type="region of interest" description="Disordered" evidence="1">
    <location>
        <begin position="530"/>
        <end position="574"/>
    </location>
</feature>
<dbReference type="OrthoDB" id="252516at2759"/>
<feature type="region of interest" description="Disordered" evidence="1">
    <location>
        <begin position="639"/>
        <end position="698"/>
    </location>
</feature>
<comment type="caution">
    <text evidence="2">The sequence shown here is derived from an EMBL/GenBank/DDBJ whole genome shotgun (WGS) entry which is preliminary data.</text>
</comment>
<feature type="region of interest" description="Disordered" evidence="1">
    <location>
        <begin position="477"/>
        <end position="511"/>
    </location>
</feature>
<dbReference type="GeneID" id="40333653"/>
<dbReference type="GO" id="GO:0016853">
    <property type="term" value="F:isomerase activity"/>
    <property type="evidence" value="ECO:0007669"/>
    <property type="project" value="UniProtKB-KW"/>
</dbReference>
<protein>
    <submittedName>
        <fullName evidence="2">Putative glucosamine-6-phosphate isomerase, putative,glucosamine-6-phosphate deaminase</fullName>
    </submittedName>
</protein>
<reference evidence="2 3" key="1">
    <citation type="journal article" date="2018" name="BMC Genomics">
        <title>Genomic comparison of Trypanosoma conorhini and Trypanosoma rangeli to Trypanosoma cruzi strains of high and low virulence.</title>
        <authorList>
            <person name="Bradwell K.R."/>
            <person name="Koparde V.N."/>
            <person name="Matveyev A.V."/>
            <person name="Serrano M.G."/>
            <person name="Alves J.M."/>
            <person name="Parikh H."/>
            <person name="Huang B."/>
            <person name="Lee V."/>
            <person name="Espinosa-Alvarez O."/>
            <person name="Ortiz P.A."/>
            <person name="Costa-Martins A.G."/>
            <person name="Teixeira M.M."/>
            <person name="Buck G.A."/>
        </authorList>
    </citation>
    <scope>NUCLEOTIDE SEQUENCE [LARGE SCALE GENOMIC DNA]</scope>
    <source>
        <strain evidence="2 3">AM80</strain>
    </source>
</reference>
<dbReference type="RefSeq" id="XP_029233739.1">
    <property type="nucleotide sequence ID" value="XM_029386388.1"/>
</dbReference>
<keyword evidence="3" id="KW-1185">Reference proteome</keyword>
<feature type="non-terminal residue" evidence="2">
    <location>
        <position position="698"/>
    </location>
</feature>
<evidence type="ECO:0000313" key="2">
    <source>
        <dbReference type="EMBL" id="RNE96578.1"/>
    </source>
</evidence>
<feature type="compositionally biased region" description="Basic and acidic residues" evidence="1">
    <location>
        <begin position="484"/>
        <end position="495"/>
    </location>
</feature>
<feature type="region of interest" description="Disordered" evidence="1">
    <location>
        <begin position="81"/>
        <end position="184"/>
    </location>
</feature>
<keyword evidence="2" id="KW-0413">Isomerase</keyword>